<sequence>MHTHPLGPKHLLLTLLLVVSACGREEPKPEASMPPEADGPMMSVEDEGRTVNAMTCNGTAGEWHGCRGTGCSVCTELVAAFPYYFQNHPSCQPNSICYGQYFQCNAACPPPTEADRNYPAACDGSAGQWNGCRGTGCSVCAELVADYPCYFTNHPNCAENNICYGSYFQCNSKCPAPTQADRCYTTTCGNGICESGETTSCPSDCGTCGDGLCQSGEEFTCPLDCEGTCPGSMCSDGSCCPSTGICPNGRHCPL</sequence>
<dbReference type="RefSeq" id="WP_206721412.1">
    <property type="nucleotide sequence ID" value="NZ_CP071090.1"/>
</dbReference>
<proteinExistence type="predicted"/>
<evidence type="ECO:0000313" key="2">
    <source>
        <dbReference type="Proteomes" id="UP000662747"/>
    </source>
</evidence>
<organism evidence="1 2">
    <name type="scientific">Pyxidicoccus parkwayensis</name>
    <dbReference type="NCBI Taxonomy" id="2813578"/>
    <lineage>
        <taxon>Bacteria</taxon>
        <taxon>Pseudomonadati</taxon>
        <taxon>Myxococcota</taxon>
        <taxon>Myxococcia</taxon>
        <taxon>Myxococcales</taxon>
        <taxon>Cystobacterineae</taxon>
        <taxon>Myxococcaceae</taxon>
        <taxon>Pyxidicoccus</taxon>
    </lineage>
</organism>
<name>A0ABX7NLT4_9BACT</name>
<gene>
    <name evidence="1" type="ORF">JY651_31675</name>
</gene>
<protein>
    <recommendedName>
        <fullName evidence="3">Lipoprotein</fullName>
    </recommendedName>
</protein>
<evidence type="ECO:0000313" key="1">
    <source>
        <dbReference type="EMBL" id="QSQ19830.1"/>
    </source>
</evidence>
<dbReference type="EMBL" id="CP071090">
    <property type="protein sequence ID" value="QSQ19830.1"/>
    <property type="molecule type" value="Genomic_DNA"/>
</dbReference>
<keyword evidence="2" id="KW-1185">Reference proteome</keyword>
<accession>A0ABX7NLT4</accession>
<evidence type="ECO:0008006" key="3">
    <source>
        <dbReference type="Google" id="ProtNLM"/>
    </source>
</evidence>
<reference evidence="1 2" key="1">
    <citation type="submission" date="2021-02" db="EMBL/GenBank/DDBJ databases">
        <title>De Novo genome assembly of isolated myxobacteria.</title>
        <authorList>
            <person name="Stevens D.C."/>
        </authorList>
    </citation>
    <scope>NUCLEOTIDE SEQUENCE [LARGE SCALE GENOMIC DNA]</scope>
    <source>
        <strain evidence="2">SCPEA02</strain>
    </source>
</reference>
<dbReference type="Proteomes" id="UP000662747">
    <property type="component" value="Chromosome"/>
</dbReference>